<comment type="caution">
    <text evidence="3">The sequence shown here is derived from an EMBL/GenBank/DDBJ whole genome shotgun (WGS) entry which is preliminary data.</text>
</comment>
<protein>
    <recommendedName>
        <fullName evidence="5">DUF4386 family protein</fullName>
    </recommendedName>
</protein>
<feature type="transmembrane region" description="Helical" evidence="2">
    <location>
        <begin position="26"/>
        <end position="50"/>
    </location>
</feature>
<feature type="transmembrane region" description="Helical" evidence="2">
    <location>
        <begin position="197"/>
        <end position="215"/>
    </location>
</feature>
<dbReference type="Proteomes" id="UP001500051">
    <property type="component" value="Unassembled WGS sequence"/>
</dbReference>
<evidence type="ECO:0000313" key="3">
    <source>
        <dbReference type="EMBL" id="GAA3694999.1"/>
    </source>
</evidence>
<keyword evidence="2" id="KW-1133">Transmembrane helix</keyword>
<proteinExistence type="predicted"/>
<evidence type="ECO:0000256" key="2">
    <source>
        <dbReference type="SAM" id="Phobius"/>
    </source>
</evidence>
<evidence type="ECO:0000256" key="1">
    <source>
        <dbReference type="SAM" id="MobiDB-lite"/>
    </source>
</evidence>
<evidence type="ECO:0000313" key="4">
    <source>
        <dbReference type="Proteomes" id="UP001500051"/>
    </source>
</evidence>
<reference evidence="4" key="1">
    <citation type="journal article" date="2019" name="Int. J. Syst. Evol. Microbiol.">
        <title>The Global Catalogue of Microorganisms (GCM) 10K type strain sequencing project: providing services to taxonomists for standard genome sequencing and annotation.</title>
        <authorList>
            <consortium name="The Broad Institute Genomics Platform"/>
            <consortium name="The Broad Institute Genome Sequencing Center for Infectious Disease"/>
            <person name="Wu L."/>
            <person name="Ma J."/>
        </authorList>
    </citation>
    <scope>NUCLEOTIDE SEQUENCE [LARGE SCALE GENOMIC DNA]</scope>
    <source>
        <strain evidence="4">JCM 16548</strain>
    </source>
</reference>
<name>A0ABP7CUX8_9ACTN</name>
<gene>
    <name evidence="3" type="ORF">GCM10022204_08450</name>
</gene>
<keyword evidence="4" id="KW-1185">Reference proteome</keyword>
<dbReference type="EMBL" id="BAAAYX010000002">
    <property type="protein sequence ID" value="GAA3694999.1"/>
    <property type="molecule type" value="Genomic_DNA"/>
</dbReference>
<dbReference type="RefSeq" id="WP_344811021.1">
    <property type="nucleotide sequence ID" value="NZ_BAAAYX010000002.1"/>
</dbReference>
<feature type="region of interest" description="Disordered" evidence="1">
    <location>
        <begin position="1"/>
        <end position="21"/>
    </location>
</feature>
<feature type="transmembrane region" description="Helical" evidence="2">
    <location>
        <begin position="105"/>
        <end position="127"/>
    </location>
</feature>
<organism evidence="3 4">
    <name type="scientific">Microlunatus aurantiacus</name>
    <dbReference type="NCBI Taxonomy" id="446786"/>
    <lineage>
        <taxon>Bacteria</taxon>
        <taxon>Bacillati</taxon>
        <taxon>Actinomycetota</taxon>
        <taxon>Actinomycetes</taxon>
        <taxon>Propionibacteriales</taxon>
        <taxon>Propionibacteriaceae</taxon>
        <taxon>Microlunatus</taxon>
    </lineage>
</organism>
<feature type="transmembrane region" description="Helical" evidence="2">
    <location>
        <begin position="70"/>
        <end position="93"/>
    </location>
</feature>
<sequence length="222" mass="22747">MITETETAARRSAAQPPRAAPRPLRALVPGVAAVLFAGVQLQAGVATVLYREVTTVPADRLNFPYEGALSVALSLSWAVAQALFVLSLVAFARSEATGRSRPGRIGAKVMVVGGVVFVGAQCLSAFLPGARSEDPAAGVAIGLFALGSLTSAVGFVLAGLAVIRARRWSSWRRFTPLAVGVAMLALVPVQFTSLLALGVALYGVAVVGFGAALLAEPLDPPA</sequence>
<keyword evidence="2" id="KW-0472">Membrane</keyword>
<feature type="transmembrane region" description="Helical" evidence="2">
    <location>
        <begin position="139"/>
        <end position="162"/>
    </location>
</feature>
<evidence type="ECO:0008006" key="5">
    <source>
        <dbReference type="Google" id="ProtNLM"/>
    </source>
</evidence>
<keyword evidence="2" id="KW-0812">Transmembrane</keyword>
<accession>A0ABP7CUX8</accession>